<dbReference type="InterPro" id="IPR053967">
    <property type="entry name" value="LlgE_F_G-like_D1"/>
</dbReference>
<keyword evidence="11" id="KW-1185">Reference proteome</keyword>
<dbReference type="InterPro" id="IPR020013">
    <property type="entry name" value="Flagellar_FlgE/F/G"/>
</dbReference>
<keyword evidence="4 5" id="KW-0975">Bacterial flagellum</keyword>
<gene>
    <name evidence="10" type="ORF">HJG44_20225</name>
</gene>
<dbReference type="InterPro" id="IPR001444">
    <property type="entry name" value="Flag_bb_rod_N"/>
</dbReference>
<dbReference type="PANTHER" id="PTHR30435">
    <property type="entry name" value="FLAGELLAR PROTEIN"/>
    <property type="match status" value="1"/>
</dbReference>
<protein>
    <recommendedName>
        <fullName evidence="3 5">Flagellar hook protein FlgE</fullName>
    </recommendedName>
</protein>
<dbReference type="GO" id="GO:0071978">
    <property type="term" value="P:bacterial-type flagellum-dependent swarming motility"/>
    <property type="evidence" value="ECO:0007669"/>
    <property type="project" value="TreeGrafter"/>
</dbReference>
<dbReference type="SUPFAM" id="SSF117143">
    <property type="entry name" value="Flagellar hook protein flgE"/>
    <property type="match status" value="1"/>
</dbReference>
<comment type="subcellular location">
    <subcellularLocation>
        <location evidence="1 5">Bacterial flagellum basal body</location>
    </subcellularLocation>
</comment>
<dbReference type="InterPro" id="IPR010930">
    <property type="entry name" value="Flg_bb/hook_C_dom"/>
</dbReference>
<accession>A0A849IBN2</accession>
<evidence type="ECO:0000259" key="7">
    <source>
        <dbReference type="Pfam" id="PF06429"/>
    </source>
</evidence>
<evidence type="ECO:0000256" key="1">
    <source>
        <dbReference type="ARBA" id="ARBA00004117"/>
    </source>
</evidence>
<reference evidence="10 11" key="1">
    <citation type="submission" date="2020-04" db="EMBL/GenBank/DDBJ databases">
        <title>Enterovirga sp. isolate from soil.</title>
        <authorList>
            <person name="Chea S."/>
            <person name="Kim D.-U."/>
        </authorList>
    </citation>
    <scope>NUCLEOTIDE SEQUENCE [LARGE SCALE GENOMIC DNA]</scope>
    <source>
        <strain evidence="10 11">DB1703</strain>
    </source>
</reference>
<evidence type="ECO:0000259" key="6">
    <source>
        <dbReference type="Pfam" id="PF00460"/>
    </source>
</evidence>
<dbReference type="AlphaFoldDB" id="A0A849IBN2"/>
<keyword evidence="10" id="KW-0282">Flagellum</keyword>
<dbReference type="NCBIfam" id="TIGR03506">
    <property type="entry name" value="FlgEFG_subfam"/>
    <property type="match status" value="1"/>
</dbReference>
<dbReference type="Pfam" id="PF00460">
    <property type="entry name" value="Flg_bb_rod"/>
    <property type="match status" value="1"/>
</dbReference>
<name>A0A849IBN2_9HYPH</name>
<dbReference type="Pfam" id="PF07559">
    <property type="entry name" value="FlgE_D2"/>
    <property type="match status" value="1"/>
</dbReference>
<dbReference type="InterPro" id="IPR011491">
    <property type="entry name" value="FlgE_D2"/>
</dbReference>
<comment type="function">
    <text evidence="5">A flexible structure which links the flagellar filament to the drive apparatus in the basal body.</text>
</comment>
<feature type="domain" description="Flagellar basal body rod protein N-terminal" evidence="6">
    <location>
        <begin position="7"/>
        <end position="37"/>
    </location>
</feature>
<evidence type="ECO:0000313" key="11">
    <source>
        <dbReference type="Proteomes" id="UP000564885"/>
    </source>
</evidence>
<dbReference type="GO" id="GO:0009425">
    <property type="term" value="C:bacterial-type flagellum basal body"/>
    <property type="evidence" value="ECO:0007669"/>
    <property type="project" value="UniProtKB-SubCell"/>
</dbReference>
<feature type="domain" description="Flagellar basal-body/hook protein C-terminal" evidence="7">
    <location>
        <begin position="405"/>
        <end position="447"/>
    </location>
</feature>
<dbReference type="Pfam" id="PF22692">
    <property type="entry name" value="LlgE_F_G_D1"/>
    <property type="match status" value="1"/>
</dbReference>
<keyword evidence="10" id="KW-0969">Cilium</keyword>
<evidence type="ECO:0000256" key="4">
    <source>
        <dbReference type="ARBA" id="ARBA00023143"/>
    </source>
</evidence>
<dbReference type="EMBL" id="JABEPP010000006">
    <property type="protein sequence ID" value="NNM74691.1"/>
    <property type="molecule type" value="Genomic_DNA"/>
</dbReference>
<dbReference type="Proteomes" id="UP000564885">
    <property type="component" value="Unassembled WGS sequence"/>
</dbReference>
<dbReference type="PANTHER" id="PTHR30435:SF1">
    <property type="entry name" value="FLAGELLAR HOOK PROTEIN FLGE"/>
    <property type="match status" value="1"/>
</dbReference>
<dbReference type="InterPro" id="IPR037058">
    <property type="entry name" value="Falgellar_hook_FlgE_sf"/>
</dbReference>
<evidence type="ECO:0000259" key="9">
    <source>
        <dbReference type="Pfam" id="PF22692"/>
    </source>
</evidence>
<dbReference type="GO" id="GO:0005829">
    <property type="term" value="C:cytosol"/>
    <property type="evidence" value="ECO:0007669"/>
    <property type="project" value="TreeGrafter"/>
</dbReference>
<evidence type="ECO:0000313" key="10">
    <source>
        <dbReference type="EMBL" id="NNM74691.1"/>
    </source>
</evidence>
<organism evidence="10 11">
    <name type="scientific">Enterovirga aerilata</name>
    <dbReference type="NCBI Taxonomy" id="2730920"/>
    <lineage>
        <taxon>Bacteria</taxon>
        <taxon>Pseudomonadati</taxon>
        <taxon>Pseudomonadota</taxon>
        <taxon>Alphaproteobacteria</taxon>
        <taxon>Hyphomicrobiales</taxon>
        <taxon>Methylobacteriaceae</taxon>
        <taxon>Enterovirga</taxon>
    </lineage>
</organism>
<dbReference type="GO" id="GO:0009424">
    <property type="term" value="C:bacterial-type flagellum hook"/>
    <property type="evidence" value="ECO:0007669"/>
    <property type="project" value="TreeGrafter"/>
</dbReference>
<evidence type="ECO:0000256" key="5">
    <source>
        <dbReference type="RuleBase" id="RU362116"/>
    </source>
</evidence>
<evidence type="ECO:0000256" key="2">
    <source>
        <dbReference type="ARBA" id="ARBA00009677"/>
    </source>
</evidence>
<dbReference type="Gene3D" id="2.60.98.20">
    <property type="entry name" value="Flagellar hook protein FlgE"/>
    <property type="match status" value="1"/>
</dbReference>
<dbReference type="Pfam" id="PF06429">
    <property type="entry name" value="Flg_bbr_C"/>
    <property type="match status" value="1"/>
</dbReference>
<feature type="domain" description="Flagellar hook protein FlgE/F/G-like D1" evidence="9">
    <location>
        <begin position="84"/>
        <end position="158"/>
    </location>
</feature>
<sequence length="449" mass="46807">MGILGALSTAVSGLSAQSYALENISGNIANSQTVGFKRVDTSFVDLIPDSPVKRAASGSVMAYSSLTNTLQGTLRTTNLSTNMALSGDGYFVVAKNEGSEALPIFNSINQFTRRGDFKLDANGHLVNGANRYLVGTTYNPATGAVTGSSTSPIQIPDTSIPARQSREVLYSGNLPTIPKPDKYSQSDPGSDMIRPAGYATDPVTTGTVVGADVTTFLGESIPGGEITLYSGNGTAVTAQMRWAKAADNTWMMFYQANSTPSQTGVAWQSVSGTTPITFDANGQRTSARNLSIAGMTVDGVTVGDIVLNFGAGGLTQFGDVNGQATPTITQDGYAYGTLAGISVNTDGSVMGSYTNGRTAKLAQVSVAHFAADDELKREDGSSFSATAESGPPVFGMMGTVMTGAAVEESNTDISDEFSKMIVTQQAYSANTRVMSTAQQMLQDVINIVR</sequence>
<dbReference type="InterPro" id="IPR037925">
    <property type="entry name" value="FlgE/F/G-like"/>
</dbReference>
<dbReference type="RefSeq" id="WP_171220147.1">
    <property type="nucleotide sequence ID" value="NZ_JABEPP010000006.1"/>
</dbReference>
<evidence type="ECO:0000259" key="8">
    <source>
        <dbReference type="Pfam" id="PF07559"/>
    </source>
</evidence>
<proteinExistence type="inferred from homology"/>
<keyword evidence="10" id="KW-0966">Cell projection</keyword>
<evidence type="ECO:0000256" key="3">
    <source>
        <dbReference type="ARBA" id="ARBA00019015"/>
    </source>
</evidence>
<feature type="domain" description="Flagellar hook protein FlgE D2" evidence="8">
    <location>
        <begin position="226"/>
        <end position="333"/>
    </location>
</feature>
<comment type="caution">
    <text evidence="10">The sequence shown here is derived from an EMBL/GenBank/DDBJ whole genome shotgun (WGS) entry which is preliminary data.</text>
</comment>
<comment type="similarity">
    <text evidence="2 5">Belongs to the flagella basal body rod proteins family.</text>
</comment>